<keyword evidence="15" id="KW-1278">Translocase</keyword>
<evidence type="ECO:0000313" key="27">
    <source>
        <dbReference type="Proteomes" id="UP000662703"/>
    </source>
</evidence>
<evidence type="ECO:0000256" key="1">
    <source>
        <dbReference type="ARBA" id="ARBA00004651"/>
    </source>
</evidence>
<feature type="transmembrane region" description="Helical" evidence="23">
    <location>
        <begin position="258"/>
        <end position="280"/>
    </location>
</feature>
<proteinExistence type="inferred from homology"/>
<dbReference type="InterPro" id="IPR036163">
    <property type="entry name" value="HMA_dom_sf"/>
</dbReference>
<dbReference type="InterPro" id="IPR006122">
    <property type="entry name" value="HMA_Cu_ion-bd"/>
</dbReference>
<keyword evidence="16 23" id="KW-1133">Transmembrane helix</keyword>
<dbReference type="NCBIfam" id="TIGR01511">
    <property type="entry name" value="ATPase-IB1_Cu"/>
    <property type="match status" value="1"/>
</dbReference>
<dbReference type="Gene3D" id="3.30.70.100">
    <property type="match status" value="2"/>
</dbReference>
<keyword evidence="17" id="KW-0186">Copper</keyword>
<evidence type="ECO:0000256" key="16">
    <source>
        <dbReference type="ARBA" id="ARBA00022989"/>
    </source>
</evidence>
<dbReference type="Pfam" id="PF00403">
    <property type="entry name" value="HMA"/>
    <property type="match status" value="2"/>
</dbReference>
<dbReference type="InterPro" id="IPR018303">
    <property type="entry name" value="ATPase_P-typ_P_site"/>
</dbReference>
<dbReference type="SFLD" id="SFLDS00003">
    <property type="entry name" value="Haloacid_Dehalogenase"/>
    <property type="match status" value="1"/>
</dbReference>
<evidence type="ECO:0000256" key="20">
    <source>
        <dbReference type="ARBA" id="ARBA00029719"/>
    </source>
</evidence>
<keyword evidence="19 23" id="KW-0472">Membrane</keyword>
<evidence type="ECO:0000256" key="5">
    <source>
        <dbReference type="ARBA" id="ARBA00022448"/>
    </source>
</evidence>
<dbReference type="NCBIfam" id="TIGR00003">
    <property type="entry name" value="copper ion binding protein"/>
    <property type="match status" value="1"/>
</dbReference>
<evidence type="ECO:0000256" key="7">
    <source>
        <dbReference type="ARBA" id="ARBA00022553"/>
    </source>
</evidence>
<dbReference type="Gene3D" id="2.70.150.10">
    <property type="entry name" value="Calcium-transporting ATPase, cytoplasmic transduction domain A"/>
    <property type="match status" value="1"/>
</dbReference>
<feature type="transmembrane region" description="Helical" evidence="23">
    <location>
        <begin position="807"/>
        <end position="828"/>
    </location>
</feature>
<evidence type="ECO:0000256" key="22">
    <source>
        <dbReference type="ARBA" id="ARBA00049289"/>
    </source>
</evidence>
<dbReference type="InterPro" id="IPR059000">
    <property type="entry name" value="ATPase_P-type_domA"/>
</dbReference>
<evidence type="ECO:0000313" key="26">
    <source>
        <dbReference type="EMBL" id="MBF5056970.1"/>
    </source>
</evidence>
<keyword evidence="12" id="KW-0187">Copper transport</keyword>
<dbReference type="PANTHER" id="PTHR43520">
    <property type="entry name" value="ATP7, ISOFORM B"/>
    <property type="match status" value="1"/>
</dbReference>
<keyword evidence="27" id="KW-1185">Reference proteome</keyword>
<dbReference type="InterPro" id="IPR001757">
    <property type="entry name" value="P_typ_ATPase"/>
</dbReference>
<comment type="similarity">
    <text evidence="2 23">Belongs to the cation transport ATPase (P-type) (TC 3.A.3) family. Type IB subfamily.</text>
</comment>
<evidence type="ECO:0000256" key="17">
    <source>
        <dbReference type="ARBA" id="ARBA00023008"/>
    </source>
</evidence>
<keyword evidence="9 23" id="KW-0479">Metal-binding</keyword>
<evidence type="ECO:0000256" key="3">
    <source>
        <dbReference type="ARBA" id="ARBA00012517"/>
    </source>
</evidence>
<feature type="transmembrane region" description="Helical" evidence="23">
    <location>
        <begin position="467"/>
        <end position="490"/>
    </location>
</feature>
<comment type="catalytic activity">
    <reaction evidence="22">
        <text>Cu(+)(in) + ATP + H2O = Cu(+)(out) + ADP + phosphate + H(+)</text>
        <dbReference type="Rhea" id="RHEA:25792"/>
        <dbReference type="ChEBI" id="CHEBI:15377"/>
        <dbReference type="ChEBI" id="CHEBI:15378"/>
        <dbReference type="ChEBI" id="CHEBI:30616"/>
        <dbReference type="ChEBI" id="CHEBI:43474"/>
        <dbReference type="ChEBI" id="CHEBI:49552"/>
        <dbReference type="ChEBI" id="CHEBI:456216"/>
        <dbReference type="EC" id="7.2.2.8"/>
    </reaction>
</comment>
<dbReference type="Gene3D" id="3.40.1110.10">
    <property type="entry name" value="Calcium-transporting ATPase, cytoplasmic domain N"/>
    <property type="match status" value="1"/>
</dbReference>
<sequence>MSRQTLSIQGASCQHCVKTIHKALEPLNGVSAVNVDLQNQTVTVDGDADRGALRAALVEAGYATDEDDDPGPAAPADDGSAGDHARDTIATGDAPAEPPRERSLAVTGAHCASCVRTIESALEGVPGVDTASMNLANHTARVSGSAQPDDLVRAVQNAGYDATPVRDPARAEDDREEQEHQLYRKLVRQTSVALAVGLPIMLWGWFGGTMTVEAGGASQWGWGAVSVITFLMLAFPGRHFFVGAWKAFRHHNANMDTLIAVGTGAAWGYSTLVVIAPNLLPEMARHVYFEASPMIIGLVNLGLALELRARGKTGAAVKRLLNLGAKTARRLDDDGEHDVPVEEIRVDDRLRVRPGETIAVDGEVLEGGSEVDESMLTGEPMPVVKSEGDTVAAGTLNGSGTLVYRATRVGADTALARIIDLVKKAQGAKPPIGRLADTVASVFVPTILLIAVATALIWYNFGPQPVAAYMVVASVTVLIIACPCALGLATPMSVMVAVGKAAESGILIRQDAALQTAAELDTVVLDKTGTITEGRPSVTRVIAAPDQDEDTVLRLAASLEAGSEHPLARAILDAAEERGLKTAPVSDFRALNGKGVSARQDGALLRLGNRRWLEQEGIRLGLEDEARQLSDEAATPLFLTRDDTVIGVLGVADRIKADAAEAIARLRDRDVRVVMITGDIQATADAIAKQAGVDQVLAEVLPEDKAREVEKLQKEGRKVAMVGDGINDAPALAQADVGFAIGTGTDVAIESASITLMSGSLHGVADAMAISRATLRNIKQNLFGAFVYNSLGVPVAAGLLYPFTGWLLSPVIAGAAMSLSSVTVVSNANRLRFFKPRGHHGPRAKTGDRS</sequence>
<keyword evidence="14" id="KW-0460">Magnesium</keyword>
<protein>
    <recommendedName>
        <fullName evidence="4">Copper-exporting P-type ATPase</fullName>
        <ecNumber evidence="3">7.2.2.8</ecNumber>
    </recommendedName>
    <alternativeName>
        <fullName evidence="20">Copper-exporting P-type ATPase A</fullName>
    </alternativeName>
    <alternativeName>
        <fullName evidence="21">Cu(+)-exporting ATPase</fullName>
    </alternativeName>
</protein>
<evidence type="ECO:0000256" key="15">
    <source>
        <dbReference type="ARBA" id="ARBA00022967"/>
    </source>
</evidence>
<dbReference type="Pfam" id="PF00702">
    <property type="entry name" value="Hydrolase"/>
    <property type="match status" value="1"/>
</dbReference>
<dbReference type="Gene3D" id="3.40.50.1000">
    <property type="entry name" value="HAD superfamily/HAD-like"/>
    <property type="match status" value="1"/>
</dbReference>
<evidence type="ECO:0000256" key="8">
    <source>
        <dbReference type="ARBA" id="ARBA00022692"/>
    </source>
</evidence>
<name>A0ABS0ASI8_9GAMM</name>
<evidence type="ECO:0000256" key="12">
    <source>
        <dbReference type="ARBA" id="ARBA00022796"/>
    </source>
</evidence>
<feature type="domain" description="HMA" evidence="25">
    <location>
        <begin position="100"/>
        <end position="163"/>
    </location>
</feature>
<evidence type="ECO:0000256" key="23">
    <source>
        <dbReference type="RuleBase" id="RU362081"/>
    </source>
</evidence>
<dbReference type="PANTHER" id="PTHR43520:SF6">
    <property type="entry name" value="COPPER-EXPORTING P-TYPE ATPASE"/>
    <property type="match status" value="1"/>
</dbReference>
<dbReference type="PRINTS" id="PR00119">
    <property type="entry name" value="CATATPASE"/>
</dbReference>
<keyword evidence="13 23" id="KW-0067">ATP-binding</keyword>
<dbReference type="Proteomes" id="UP000662703">
    <property type="component" value="Unassembled WGS sequence"/>
</dbReference>
<evidence type="ECO:0000256" key="4">
    <source>
        <dbReference type="ARBA" id="ARBA00015102"/>
    </source>
</evidence>
<dbReference type="InterPro" id="IPR008250">
    <property type="entry name" value="ATPase_P-typ_transduc_dom_A_sf"/>
</dbReference>
<evidence type="ECO:0000256" key="9">
    <source>
        <dbReference type="ARBA" id="ARBA00022723"/>
    </source>
</evidence>
<dbReference type="NCBIfam" id="TIGR01494">
    <property type="entry name" value="ATPase_P-type"/>
    <property type="match status" value="1"/>
</dbReference>
<dbReference type="SFLD" id="SFLDG00002">
    <property type="entry name" value="C1.7:_P-type_atpase_like"/>
    <property type="match status" value="1"/>
</dbReference>
<feature type="transmembrane region" description="Helical" evidence="23">
    <location>
        <begin position="439"/>
        <end position="461"/>
    </location>
</feature>
<dbReference type="SUPFAM" id="SSF81653">
    <property type="entry name" value="Calcium ATPase, transduction domain A"/>
    <property type="match status" value="1"/>
</dbReference>
<dbReference type="InterPro" id="IPR017969">
    <property type="entry name" value="Heavy-metal-associated_CS"/>
</dbReference>
<evidence type="ECO:0000259" key="25">
    <source>
        <dbReference type="PROSITE" id="PS50846"/>
    </source>
</evidence>
<dbReference type="InterPro" id="IPR044492">
    <property type="entry name" value="P_typ_ATPase_HD_dom"/>
</dbReference>
<dbReference type="InterPro" id="IPR006121">
    <property type="entry name" value="HMA_dom"/>
</dbReference>
<dbReference type="InterPro" id="IPR023298">
    <property type="entry name" value="ATPase_P-typ_TM_dom_sf"/>
</dbReference>
<dbReference type="SFLD" id="SFLDF00027">
    <property type="entry name" value="p-type_atpase"/>
    <property type="match status" value="1"/>
</dbReference>
<dbReference type="PRINTS" id="PR00120">
    <property type="entry name" value="HATPASE"/>
</dbReference>
<dbReference type="CDD" id="cd02094">
    <property type="entry name" value="P-type_ATPase_Cu-like"/>
    <property type="match status" value="1"/>
</dbReference>
<dbReference type="RefSeq" id="WP_194865322.1">
    <property type="nucleotide sequence ID" value="NZ_ARXX01000033.1"/>
</dbReference>
<evidence type="ECO:0000256" key="19">
    <source>
        <dbReference type="ARBA" id="ARBA00023136"/>
    </source>
</evidence>
<dbReference type="InterPro" id="IPR023214">
    <property type="entry name" value="HAD_sf"/>
</dbReference>
<dbReference type="InterPro" id="IPR027256">
    <property type="entry name" value="P-typ_ATPase_IB"/>
</dbReference>
<dbReference type="SUPFAM" id="SSF81665">
    <property type="entry name" value="Calcium ATPase, transmembrane domain M"/>
    <property type="match status" value="1"/>
</dbReference>
<dbReference type="EC" id="7.2.2.8" evidence="3"/>
<keyword evidence="10" id="KW-0677">Repeat</keyword>
<evidence type="ECO:0000256" key="2">
    <source>
        <dbReference type="ARBA" id="ARBA00006024"/>
    </source>
</evidence>
<dbReference type="CDD" id="cd00371">
    <property type="entry name" value="HMA"/>
    <property type="match status" value="2"/>
</dbReference>
<dbReference type="PROSITE" id="PS00154">
    <property type="entry name" value="ATPASE_E1_E2"/>
    <property type="match status" value="1"/>
</dbReference>
<dbReference type="InterPro" id="IPR023299">
    <property type="entry name" value="ATPase_P-typ_cyto_dom_N"/>
</dbReference>
<dbReference type="PROSITE" id="PS50846">
    <property type="entry name" value="HMA_2"/>
    <property type="match status" value="2"/>
</dbReference>
<keyword evidence="6 23" id="KW-1003">Cell membrane</keyword>
<keyword evidence="18" id="KW-0406">Ion transport</keyword>
<evidence type="ECO:0000256" key="24">
    <source>
        <dbReference type="SAM" id="MobiDB-lite"/>
    </source>
</evidence>
<dbReference type="SUPFAM" id="SSF56784">
    <property type="entry name" value="HAD-like"/>
    <property type="match status" value="1"/>
</dbReference>
<feature type="transmembrane region" description="Helical" evidence="23">
    <location>
        <begin position="286"/>
        <end position="305"/>
    </location>
</feature>
<comment type="subcellular location">
    <subcellularLocation>
        <location evidence="1">Cell membrane</location>
        <topology evidence="1">Multi-pass membrane protein</topology>
    </subcellularLocation>
</comment>
<feature type="region of interest" description="Disordered" evidence="24">
    <location>
        <begin position="62"/>
        <end position="103"/>
    </location>
</feature>
<evidence type="ECO:0000256" key="11">
    <source>
        <dbReference type="ARBA" id="ARBA00022741"/>
    </source>
</evidence>
<reference evidence="26 27" key="1">
    <citation type="submission" date="2012-09" db="EMBL/GenBank/DDBJ databases">
        <title>Genome Sequence of alkane-degrading Bacterium Alcanivorax sp. 521-1.</title>
        <authorList>
            <person name="Lai Q."/>
            <person name="Shao Z."/>
        </authorList>
    </citation>
    <scope>NUCLEOTIDE SEQUENCE [LARGE SCALE GENOMIC DNA]</scope>
    <source>
        <strain evidence="26 27">521-1</strain>
    </source>
</reference>
<organism evidence="26 27">
    <name type="scientific">Alloalcanivorax profundimaris</name>
    <dbReference type="NCBI Taxonomy" id="2735259"/>
    <lineage>
        <taxon>Bacteria</taxon>
        <taxon>Pseudomonadati</taxon>
        <taxon>Pseudomonadota</taxon>
        <taxon>Gammaproteobacteria</taxon>
        <taxon>Oceanospirillales</taxon>
        <taxon>Alcanivoracaceae</taxon>
        <taxon>Alloalcanivorax</taxon>
    </lineage>
</organism>
<keyword evidence="11 23" id="KW-0547">Nucleotide-binding</keyword>
<keyword evidence="8 23" id="KW-0812">Transmembrane</keyword>
<keyword evidence="5" id="KW-0813">Transport</keyword>
<evidence type="ECO:0000256" key="10">
    <source>
        <dbReference type="ARBA" id="ARBA00022737"/>
    </source>
</evidence>
<dbReference type="Pfam" id="PF00122">
    <property type="entry name" value="E1-E2_ATPase"/>
    <property type="match status" value="1"/>
</dbReference>
<gene>
    <name evidence="26" type="ORF">Y5W_02264</name>
</gene>
<dbReference type="SUPFAM" id="SSF55008">
    <property type="entry name" value="HMA, heavy metal-associated domain"/>
    <property type="match status" value="2"/>
</dbReference>
<dbReference type="NCBIfam" id="TIGR01525">
    <property type="entry name" value="ATPase-IB_hvy"/>
    <property type="match status" value="1"/>
</dbReference>
<feature type="transmembrane region" description="Helical" evidence="23">
    <location>
        <begin position="190"/>
        <end position="208"/>
    </location>
</feature>
<evidence type="ECO:0000256" key="13">
    <source>
        <dbReference type="ARBA" id="ARBA00022840"/>
    </source>
</evidence>
<evidence type="ECO:0000256" key="21">
    <source>
        <dbReference type="ARBA" id="ARBA00033239"/>
    </source>
</evidence>
<dbReference type="EMBL" id="ARXX01000033">
    <property type="protein sequence ID" value="MBF5056970.1"/>
    <property type="molecule type" value="Genomic_DNA"/>
</dbReference>
<accession>A0ABS0ASI8</accession>
<dbReference type="PROSITE" id="PS01047">
    <property type="entry name" value="HMA_1"/>
    <property type="match status" value="1"/>
</dbReference>
<keyword evidence="7" id="KW-0597">Phosphoprotein</keyword>
<evidence type="ECO:0000256" key="14">
    <source>
        <dbReference type="ARBA" id="ARBA00022842"/>
    </source>
</evidence>
<feature type="transmembrane region" description="Helical" evidence="23">
    <location>
        <begin position="782"/>
        <end position="801"/>
    </location>
</feature>
<evidence type="ECO:0000256" key="18">
    <source>
        <dbReference type="ARBA" id="ARBA00023065"/>
    </source>
</evidence>
<dbReference type="InterPro" id="IPR036412">
    <property type="entry name" value="HAD-like_sf"/>
</dbReference>
<feature type="transmembrane region" description="Helical" evidence="23">
    <location>
        <begin position="220"/>
        <end position="237"/>
    </location>
</feature>
<comment type="caution">
    <text evidence="26">The sequence shown here is derived from an EMBL/GenBank/DDBJ whole genome shotgun (WGS) entry which is preliminary data.</text>
</comment>
<evidence type="ECO:0000256" key="6">
    <source>
        <dbReference type="ARBA" id="ARBA00022475"/>
    </source>
</evidence>
<feature type="domain" description="HMA" evidence="25">
    <location>
        <begin position="2"/>
        <end position="65"/>
    </location>
</feature>